<dbReference type="SUPFAM" id="SSF51735">
    <property type="entry name" value="NAD(P)-binding Rossmann-fold domains"/>
    <property type="match status" value="1"/>
</dbReference>
<reference evidence="4 5" key="1">
    <citation type="journal article" date="2016" name="Nat. Commun.">
        <title>Thousands of microbial genomes shed light on interconnected biogeochemical processes in an aquifer system.</title>
        <authorList>
            <person name="Anantharaman K."/>
            <person name="Brown C.T."/>
            <person name="Hug L.A."/>
            <person name="Sharon I."/>
            <person name="Castelle C.J."/>
            <person name="Probst A.J."/>
            <person name="Thomas B.C."/>
            <person name="Singh A."/>
            <person name="Wilkins M.J."/>
            <person name="Karaoz U."/>
            <person name="Brodie E.L."/>
            <person name="Williams K.H."/>
            <person name="Hubbard S.S."/>
            <person name="Banfield J.F."/>
        </authorList>
    </citation>
    <scope>NUCLEOTIDE SEQUENCE [LARGE SCALE GENOMIC DNA]</scope>
</reference>
<dbReference type="PRINTS" id="PR00081">
    <property type="entry name" value="GDHRDH"/>
</dbReference>
<dbReference type="PANTHER" id="PTHR42760">
    <property type="entry name" value="SHORT-CHAIN DEHYDROGENASES/REDUCTASES FAMILY MEMBER"/>
    <property type="match status" value="1"/>
</dbReference>
<dbReference type="Gene3D" id="3.40.50.720">
    <property type="entry name" value="NAD(P)-binding Rossmann-like Domain"/>
    <property type="match status" value="1"/>
</dbReference>
<dbReference type="PRINTS" id="PR00080">
    <property type="entry name" value="SDRFAMILY"/>
</dbReference>
<dbReference type="InterPro" id="IPR036291">
    <property type="entry name" value="NAD(P)-bd_dom_sf"/>
</dbReference>
<dbReference type="CDD" id="cd05233">
    <property type="entry name" value="SDR_c"/>
    <property type="match status" value="1"/>
</dbReference>
<dbReference type="EMBL" id="MEXN01000003">
    <property type="protein sequence ID" value="OGD03990.1"/>
    <property type="molecule type" value="Genomic_DNA"/>
</dbReference>
<dbReference type="STRING" id="1797259.A2989_01165"/>
<evidence type="ECO:0000256" key="1">
    <source>
        <dbReference type="ARBA" id="ARBA00006484"/>
    </source>
</evidence>
<keyword evidence="2" id="KW-0560">Oxidoreductase</keyword>
<gene>
    <name evidence="4" type="ORF">A2989_01165</name>
</gene>
<dbReference type="PANTHER" id="PTHR42760:SF133">
    <property type="entry name" value="3-OXOACYL-[ACYL-CARRIER-PROTEIN] REDUCTASE"/>
    <property type="match status" value="1"/>
</dbReference>
<dbReference type="GO" id="GO:0016616">
    <property type="term" value="F:oxidoreductase activity, acting on the CH-OH group of donors, NAD or NADP as acceptor"/>
    <property type="evidence" value="ECO:0007669"/>
    <property type="project" value="TreeGrafter"/>
</dbReference>
<proteinExistence type="inferred from homology"/>
<evidence type="ECO:0000313" key="5">
    <source>
        <dbReference type="Proteomes" id="UP000177080"/>
    </source>
</evidence>
<dbReference type="GO" id="GO:0048038">
    <property type="term" value="F:quinone binding"/>
    <property type="evidence" value="ECO:0007669"/>
    <property type="project" value="TreeGrafter"/>
</dbReference>
<organism evidence="4 5">
    <name type="scientific">Candidatus Amesbacteria bacterium RIFCSPLOWO2_01_FULL_48_25</name>
    <dbReference type="NCBI Taxonomy" id="1797259"/>
    <lineage>
        <taxon>Bacteria</taxon>
        <taxon>Candidatus Amesiibacteriota</taxon>
    </lineage>
</organism>
<name>A0A1F4ZCC9_9BACT</name>
<dbReference type="Proteomes" id="UP000177080">
    <property type="component" value="Unassembled WGS sequence"/>
</dbReference>
<comment type="caution">
    <text evidence="4">The sequence shown here is derived from an EMBL/GenBank/DDBJ whole genome shotgun (WGS) entry which is preliminary data.</text>
</comment>
<dbReference type="GO" id="GO:0006633">
    <property type="term" value="P:fatty acid biosynthetic process"/>
    <property type="evidence" value="ECO:0007669"/>
    <property type="project" value="TreeGrafter"/>
</dbReference>
<evidence type="ECO:0008006" key="6">
    <source>
        <dbReference type="Google" id="ProtNLM"/>
    </source>
</evidence>
<accession>A0A1F4ZCC9</accession>
<evidence type="ECO:0000256" key="2">
    <source>
        <dbReference type="ARBA" id="ARBA00023002"/>
    </source>
</evidence>
<evidence type="ECO:0000256" key="3">
    <source>
        <dbReference type="RuleBase" id="RU000363"/>
    </source>
</evidence>
<comment type="similarity">
    <text evidence="1 3">Belongs to the short-chain dehydrogenases/reductases (SDR) family.</text>
</comment>
<dbReference type="AlphaFoldDB" id="A0A1F4ZCC9"/>
<dbReference type="InterPro" id="IPR002347">
    <property type="entry name" value="SDR_fam"/>
</dbReference>
<protein>
    <recommendedName>
        <fullName evidence="6">Short-chain dehydrogenase</fullName>
    </recommendedName>
</protein>
<evidence type="ECO:0000313" key="4">
    <source>
        <dbReference type="EMBL" id="OGD03990.1"/>
    </source>
</evidence>
<sequence>MKTVLITGSTSGIGRATAKLFSKKGYFVFVNGRDEKRGGEVAGEIGGKFIRADVTDPKQVDRLFSQIESLDVLVNNTGGIVGNDSLEKASEEDLILGFRHNFFGAFYCTQKAAGIIKKGSIVNVASICGFGVYPAGPRGLPIYSASKAAILNFTQTSAKLLAPKIRVNAVVPGYVKTGPTGLYMTLLVKAKLNPQTLVGRINSVEETASAIYFAATNEAMTGSQIVVDGGILVK</sequence>
<dbReference type="Pfam" id="PF00106">
    <property type="entry name" value="adh_short"/>
    <property type="match status" value="1"/>
</dbReference>